<dbReference type="EMBL" id="CP035281">
    <property type="protein sequence ID" value="QAT42006.1"/>
    <property type="molecule type" value="Genomic_DNA"/>
</dbReference>
<dbReference type="RefSeq" id="WP_128744660.1">
    <property type="nucleotide sequence ID" value="NZ_CP035281.1"/>
</dbReference>
<keyword evidence="3" id="KW-1185">Reference proteome</keyword>
<dbReference type="Proteomes" id="UP000287601">
    <property type="component" value="Chromosome"/>
</dbReference>
<evidence type="ECO:0000313" key="3">
    <source>
        <dbReference type="Proteomes" id="UP000287601"/>
    </source>
</evidence>
<name>A0A410PSZ0_9FIRM</name>
<evidence type="ECO:0000256" key="1">
    <source>
        <dbReference type="SAM" id="MobiDB-lite"/>
    </source>
</evidence>
<dbReference type="AlphaFoldDB" id="A0A410PSZ0"/>
<feature type="region of interest" description="Disordered" evidence="1">
    <location>
        <begin position="1"/>
        <end position="25"/>
    </location>
</feature>
<dbReference type="OrthoDB" id="1841645at2"/>
<evidence type="ECO:0000313" key="2">
    <source>
        <dbReference type="EMBL" id="QAT42006.1"/>
    </source>
</evidence>
<proteinExistence type="predicted"/>
<organism evidence="2 3">
    <name type="scientific">Aminipila luticellarii</name>
    <dbReference type="NCBI Taxonomy" id="2507160"/>
    <lineage>
        <taxon>Bacteria</taxon>
        <taxon>Bacillati</taxon>
        <taxon>Bacillota</taxon>
        <taxon>Clostridia</taxon>
        <taxon>Peptostreptococcales</taxon>
        <taxon>Anaerovoracaceae</taxon>
        <taxon>Aminipila</taxon>
    </lineage>
</organism>
<dbReference type="KEGG" id="amij:EQM06_01505"/>
<protein>
    <submittedName>
        <fullName evidence="2">Uncharacterized protein</fullName>
    </submittedName>
</protein>
<gene>
    <name evidence="2" type="ORF">EQM06_01505</name>
</gene>
<reference evidence="2 3" key="1">
    <citation type="submission" date="2019-01" db="EMBL/GenBank/DDBJ databases">
        <title>Draft genomes of a novel of Aminipila strains.</title>
        <authorList>
            <person name="Ma S."/>
        </authorList>
    </citation>
    <scope>NUCLEOTIDE SEQUENCE [LARGE SCALE GENOMIC DNA]</scope>
    <source>
        <strain evidence="3">JN-39</strain>
    </source>
</reference>
<sequence>MADILRVTTPLTGQDPATKVRPNVQDPTTNINNVINPNRVPKNESKGLYNDQETNKFSPNLKSNFDSFLHKLASMPGMSAETAKLFFTRYGSIVSSGLGEGMALEMSKYLQMMKVSDAELLNLLKGMQGSAIKFTGDFFDILRGLVGNKNLSPDAKSMILEFLRRYDAITANTHTLKNMISNLNNIADRMMRNSAEQLKEMIASLDTKAGNGSVTENLARMRESIIPFLSAYISQTKDFGSVRDNISLFILNFTRYEMGSKEGFSDALNSLLGVPEVSSKVSNSMVAQLVDGIFSDMHSDQAKMLQSQLVTVLTKGLEGQAGYQNTQVFQNILQSALLNESVYMPLLHMMLPVDYNGRQMFSEIWVDPDSDERSEKEGGSAVKLLVKFDIKDLGFFEMIMLVQNSKVDMQLFYPEQLEPMKSQIKDGIFTIVERNDLKFRSYMAEKCAQPAPVSDVFHKLFEGRNMVNVTV</sequence>
<accession>A0A410PSZ0</accession>